<comment type="caution">
    <text evidence="5">The sequence shown here is derived from an EMBL/GenBank/DDBJ whole genome shotgun (WGS) entry which is preliminary data.</text>
</comment>
<protein>
    <submittedName>
        <fullName evidence="5">Malonate decarboxylase holo-ACP synthase</fullName>
    </submittedName>
</protein>
<keyword evidence="2" id="KW-0548">Nucleotidyltransferase</keyword>
<dbReference type="GO" id="GO:0016779">
    <property type="term" value="F:nucleotidyltransferase activity"/>
    <property type="evidence" value="ECO:0007669"/>
    <property type="project" value="UniProtKB-KW"/>
</dbReference>
<sequence>MSGEGIDTLPLPLLPSLRGGEADEAIRGPVRAAPGLLRCARNDGIENLDRVSLARPFQPHDLLRIDQSAVAELTRDRPGWATASLAAVPWVVVRRAMACDGLLPVGLRGHGRSERCAAWLPPAAVVECRTPEDLAAARAWRRSGIPALAALDAVAALLAGWSWGPAGSVGFELATGHPTAHPESDLDIVLRAPCRMRPDEADHLLAALAPLPVRVDVAVEAPLGACSLAEIAAGGVIVVKTPTGPRLVRDPWAEPAAA</sequence>
<evidence type="ECO:0000256" key="2">
    <source>
        <dbReference type="ARBA" id="ARBA00022695"/>
    </source>
</evidence>
<dbReference type="EMBL" id="JAEKLZ010000065">
    <property type="protein sequence ID" value="MBW8723991.1"/>
    <property type="molecule type" value="Genomic_DNA"/>
</dbReference>
<gene>
    <name evidence="5" type="ORF">JF625_02365</name>
</gene>
<dbReference type="AlphaFoldDB" id="A0A952FKH4"/>
<accession>A0A952FKH4</accession>
<dbReference type="InterPro" id="IPR017557">
    <property type="entry name" value="Holo-ACP_synthase"/>
</dbReference>
<feature type="domain" description="Phosphoribosyl-dephospho-CoA transferase MdcG N-terminal" evidence="4">
    <location>
        <begin position="58"/>
        <end position="131"/>
    </location>
</feature>
<dbReference type="NCBIfam" id="TIGR03135">
    <property type="entry name" value="malonate_mdcG"/>
    <property type="match status" value="1"/>
</dbReference>
<organism evidence="5 6">
    <name type="scientific">Inquilinus limosus</name>
    <dbReference type="NCBI Taxonomy" id="171674"/>
    <lineage>
        <taxon>Bacteria</taxon>
        <taxon>Pseudomonadati</taxon>
        <taxon>Pseudomonadota</taxon>
        <taxon>Alphaproteobacteria</taxon>
        <taxon>Rhodospirillales</taxon>
        <taxon>Rhodospirillaceae</taxon>
        <taxon>Inquilinus</taxon>
    </lineage>
</organism>
<evidence type="ECO:0000256" key="1">
    <source>
        <dbReference type="ARBA" id="ARBA00022679"/>
    </source>
</evidence>
<dbReference type="InterPro" id="IPR049180">
    <property type="entry name" value="MdcG_C"/>
</dbReference>
<evidence type="ECO:0000313" key="5">
    <source>
        <dbReference type="EMBL" id="MBW8723991.1"/>
    </source>
</evidence>
<evidence type="ECO:0000313" key="6">
    <source>
        <dbReference type="Proteomes" id="UP000700706"/>
    </source>
</evidence>
<feature type="domain" description="Phosphoribosyl-dephospho-CoA transferase MdcG C-terminal" evidence="3">
    <location>
        <begin position="143"/>
        <end position="251"/>
    </location>
</feature>
<dbReference type="NCBIfam" id="NF002332">
    <property type="entry name" value="PRK01293.1"/>
    <property type="match status" value="1"/>
</dbReference>
<dbReference type="Proteomes" id="UP000700706">
    <property type="component" value="Unassembled WGS sequence"/>
</dbReference>
<dbReference type="Pfam" id="PF20866">
    <property type="entry name" value="MdcG_N"/>
    <property type="match status" value="1"/>
</dbReference>
<evidence type="ECO:0000259" key="4">
    <source>
        <dbReference type="Pfam" id="PF20866"/>
    </source>
</evidence>
<reference evidence="5" key="1">
    <citation type="submission" date="2020-06" db="EMBL/GenBank/DDBJ databases">
        <title>Stable isotope informed genome-resolved metagenomics uncovers potential trophic interactions in rhizosphere soil.</title>
        <authorList>
            <person name="Starr E.P."/>
            <person name="Shi S."/>
            <person name="Blazewicz S.J."/>
            <person name="Koch B.J."/>
            <person name="Probst A.J."/>
            <person name="Hungate B.A."/>
            <person name="Pett-Ridge J."/>
            <person name="Firestone M.K."/>
            <person name="Banfield J.F."/>
        </authorList>
    </citation>
    <scope>NUCLEOTIDE SEQUENCE</scope>
    <source>
        <strain evidence="5">YM_69_17</strain>
    </source>
</reference>
<proteinExistence type="predicted"/>
<dbReference type="Pfam" id="PF10620">
    <property type="entry name" value="MdcG"/>
    <property type="match status" value="1"/>
</dbReference>
<dbReference type="InterPro" id="IPR048903">
    <property type="entry name" value="MdcG_N"/>
</dbReference>
<keyword evidence="1" id="KW-0808">Transferase</keyword>
<name>A0A952FKH4_9PROT</name>
<evidence type="ECO:0000259" key="3">
    <source>
        <dbReference type="Pfam" id="PF10620"/>
    </source>
</evidence>